<dbReference type="InterPro" id="IPR002110">
    <property type="entry name" value="Ankyrin_rpt"/>
</dbReference>
<keyword evidence="7" id="KW-1185">Reference proteome</keyword>
<dbReference type="Pfam" id="PF22939">
    <property type="entry name" value="WHD_GPIID"/>
    <property type="match status" value="1"/>
</dbReference>
<dbReference type="GeneID" id="22894046"/>
<gene>
    <name evidence="6" type="ORF">AOL_s00080g444</name>
</gene>
<dbReference type="Pfam" id="PF24883">
    <property type="entry name" value="NPHP3_N"/>
    <property type="match status" value="1"/>
</dbReference>
<evidence type="ECO:0000259" key="4">
    <source>
        <dbReference type="Pfam" id="PF22939"/>
    </source>
</evidence>
<dbReference type="RefSeq" id="XP_011123121.1">
    <property type="nucleotide sequence ID" value="XM_011124819.1"/>
</dbReference>
<protein>
    <submittedName>
        <fullName evidence="6">Uncharacterized protein</fullName>
    </submittedName>
</protein>
<dbReference type="SMART" id="SM00248">
    <property type="entry name" value="ANK"/>
    <property type="match status" value="14"/>
</dbReference>
<evidence type="ECO:0000256" key="2">
    <source>
        <dbReference type="ARBA" id="ARBA00023043"/>
    </source>
</evidence>
<dbReference type="Gene3D" id="1.25.40.20">
    <property type="entry name" value="Ankyrin repeat-containing domain"/>
    <property type="match status" value="5"/>
</dbReference>
<dbReference type="eggNOG" id="KOG4177">
    <property type="taxonomic scope" value="Eukaryota"/>
</dbReference>
<dbReference type="InterPro" id="IPR036770">
    <property type="entry name" value="Ankyrin_rpt-contain_sf"/>
</dbReference>
<dbReference type="Pfam" id="PF12796">
    <property type="entry name" value="Ank_2"/>
    <property type="match status" value="5"/>
</dbReference>
<dbReference type="PANTHER" id="PTHR24198">
    <property type="entry name" value="ANKYRIN REPEAT AND PROTEIN KINASE DOMAIN-CONTAINING PROTEIN"/>
    <property type="match status" value="1"/>
</dbReference>
<sequence length="1240" mass="138916">MDQEIPDTSAGVTFKNTSLGPKIGVQAGSINVQGDMKFDGIDSAQLQSESQKNKLLSALYKLVEKNRKDRNPDRVEGTCEWFTNHRKFRNWRAPAPSRLGDIPFKKILWVSADPGSGKSVLAKYLVDSVVPSTKSTTTCYFFFKDDFEGQGSAVTALCCILFQIFDRKPSLLSQEILRRFEIAGEGFCSSLNELWSTLLIVATKESTTADGEIICILDALDECKKEEGSWLMKKLHELYFGRKSADLRLRFLITSRPTRDIRHGFRPMEQARFPLIHLSGENEAEMKMISKEIEIFIEARVNEVGDKLFLTKAERTILLNELTAVPNRTYLWVYLTLNLIENDTETNIHIDERKMIKVISTIPRTVNEAYEKILSRSCNPEQARILLRILVAAERPLTLPEMSLALQLNLKNGHKLNSYDQLQKHPEERIRHDIRDLCGLFIVVLESAVYLIHQTAKEFLVISQGGGSSTTVPSESSIEWGQSLHMPDCHQILFNTCIQHLLFSDFKTHTSERHRSLAARPLEYATELLQTCEFLSYSANHWTTHLEKGQIKLDGENVLDLMKICDVNSTWFKIWFAVYWNTTGAEYPDGMTTLMVASYFGLQDVVKLLLESSSGRNVDRNIDRHAIDNTHGRSALSWAAGNGREGVVAELLGSHSWFKWIRIWPRTQTEWIPFFGSRPTDVGLNSQDRYQRTPLVYAVWTGNTGVIKLLLEAGAAADLSDDIGGTPLSYAICSGRNDVLKLLRESGGIGSKDKISAKLLLSAAENGRYDAVRQLLEIGKIDPDQRGKEDETPLMKAIVGDHHEVARLLITYGADIEAKDPFGRTPLISAVMFSSTEMVKLLLEGRANMEAVDIRGETPLMKATAKKDYQMLQLLLVNGRNIGAKDRNMSLLQAMNDEYWAGAEILRRYGARVESKDLSINRSLITAGLQGNLDQVLILIRNGAAVDTTDRAGNTLLIHAAIENDLELARILVNNGAALDARDSTGNTALIYATTDYSGKMIELLLSARANIDAANLNGHTALSYILEAHPSDPAIRKEKLKIFRLLLREGANMEVVDKDGLTPLLWATENYDLVPEYINVLVNRGANIKTRLVNGTPYSLLYKAIAAGLGWLVDLLLDKGADIEERGQFGPTPLFGAVRLIKPTIARTLLYRGALTEIKGSNGRTLSLSFDAAFVEGIRHLDSTQIQYDDPEWFEEFYTIREKEMPGGASVILSADEINVSNYLCSRNEKRCGHRWHHS</sequence>
<accession>G1XF59</accession>
<dbReference type="HOGENOM" id="CLU_000288_34_23_1"/>
<dbReference type="Proteomes" id="UP000008784">
    <property type="component" value="Unassembled WGS sequence"/>
</dbReference>
<feature type="domain" description="Nephrocystin 3-like N-terminal" evidence="5">
    <location>
        <begin position="77"/>
        <end position="256"/>
    </location>
</feature>
<feature type="repeat" description="ANK" evidence="3">
    <location>
        <begin position="952"/>
        <end position="984"/>
    </location>
</feature>
<organism evidence="6 7">
    <name type="scientific">Arthrobotrys oligospora (strain ATCC 24927 / CBS 115.81 / DSM 1491)</name>
    <name type="common">Nematode-trapping fungus</name>
    <name type="synonym">Didymozoophaga oligospora</name>
    <dbReference type="NCBI Taxonomy" id="756982"/>
    <lineage>
        <taxon>Eukaryota</taxon>
        <taxon>Fungi</taxon>
        <taxon>Dikarya</taxon>
        <taxon>Ascomycota</taxon>
        <taxon>Pezizomycotina</taxon>
        <taxon>Orbiliomycetes</taxon>
        <taxon>Orbiliales</taxon>
        <taxon>Orbiliaceae</taxon>
        <taxon>Orbilia</taxon>
        <taxon>Orbilia oligospora</taxon>
    </lineage>
</organism>
<dbReference type="PROSITE" id="PS50088">
    <property type="entry name" value="ANK_REPEAT"/>
    <property type="match status" value="7"/>
</dbReference>
<feature type="repeat" description="ANK" evidence="3">
    <location>
        <begin position="690"/>
        <end position="722"/>
    </location>
</feature>
<feature type="repeat" description="ANK" evidence="3">
    <location>
        <begin position="855"/>
        <end position="887"/>
    </location>
</feature>
<evidence type="ECO:0000313" key="7">
    <source>
        <dbReference type="Proteomes" id="UP000008784"/>
    </source>
</evidence>
<dbReference type="PANTHER" id="PTHR24198:SF165">
    <property type="entry name" value="ANKYRIN REPEAT-CONTAINING PROTEIN-RELATED"/>
    <property type="match status" value="1"/>
</dbReference>
<name>G1XF59_ARTOA</name>
<dbReference type="SUPFAM" id="SSF48403">
    <property type="entry name" value="Ankyrin repeat"/>
    <property type="match status" value="2"/>
</dbReference>
<dbReference type="OrthoDB" id="194358at2759"/>
<dbReference type="AlphaFoldDB" id="G1XF59"/>
<feature type="domain" description="GPI inositol-deacylase winged helix" evidence="4">
    <location>
        <begin position="380"/>
        <end position="461"/>
    </location>
</feature>
<feature type="repeat" description="ANK" evidence="3">
    <location>
        <begin position="589"/>
        <end position="621"/>
    </location>
</feature>
<dbReference type="InterPro" id="IPR056884">
    <property type="entry name" value="NPHP3-like_N"/>
</dbReference>
<dbReference type="InterPro" id="IPR027417">
    <property type="entry name" value="P-loop_NTPase"/>
</dbReference>
<evidence type="ECO:0000259" key="5">
    <source>
        <dbReference type="Pfam" id="PF24883"/>
    </source>
</evidence>
<dbReference type="PROSITE" id="PS50297">
    <property type="entry name" value="ANK_REP_REGION"/>
    <property type="match status" value="5"/>
</dbReference>
<dbReference type="InParanoid" id="G1XF59"/>
<dbReference type="SUPFAM" id="SSF52540">
    <property type="entry name" value="P-loop containing nucleoside triphosphate hydrolases"/>
    <property type="match status" value="1"/>
</dbReference>
<feature type="repeat" description="ANK" evidence="3">
    <location>
        <begin position="985"/>
        <end position="1017"/>
    </location>
</feature>
<dbReference type="EMBL" id="ADOT01000142">
    <property type="protein sequence ID" value="EGX48319.1"/>
    <property type="molecule type" value="Genomic_DNA"/>
</dbReference>
<dbReference type="InterPro" id="IPR054471">
    <property type="entry name" value="GPIID_WHD"/>
</dbReference>
<evidence type="ECO:0000256" key="3">
    <source>
        <dbReference type="PROSITE-ProRule" id="PRU00023"/>
    </source>
</evidence>
<comment type="caution">
    <text evidence="6">The sequence shown here is derived from an EMBL/GenBank/DDBJ whole genome shotgun (WGS) entry which is preliminary data.</text>
</comment>
<reference evidence="6 7" key="1">
    <citation type="journal article" date="2011" name="PLoS Pathog.">
        <title>Genomic and proteomic analyses of the fungus Arthrobotrys oligospora provide insights into nematode-trap formation.</title>
        <authorList>
            <person name="Yang J."/>
            <person name="Wang L."/>
            <person name="Ji X."/>
            <person name="Feng Y."/>
            <person name="Li X."/>
            <person name="Zou C."/>
            <person name="Xu J."/>
            <person name="Ren Y."/>
            <person name="Mi Q."/>
            <person name="Wu J."/>
            <person name="Liu S."/>
            <person name="Liu Y."/>
            <person name="Huang X."/>
            <person name="Wang H."/>
            <person name="Niu X."/>
            <person name="Li J."/>
            <person name="Liang L."/>
            <person name="Luo Y."/>
            <person name="Ji K."/>
            <person name="Zhou W."/>
            <person name="Yu Z."/>
            <person name="Li G."/>
            <person name="Liu Y."/>
            <person name="Li L."/>
            <person name="Qiao M."/>
            <person name="Feng L."/>
            <person name="Zhang K.-Q."/>
        </authorList>
    </citation>
    <scope>NUCLEOTIDE SEQUENCE [LARGE SCALE GENOMIC DNA]</scope>
    <source>
        <strain evidence="7">ATCC 24927 / CBS 115.81 / DSM 1491</strain>
    </source>
</reference>
<keyword evidence="2 3" id="KW-0040">ANK repeat</keyword>
<dbReference type="Gene3D" id="3.40.50.300">
    <property type="entry name" value="P-loop containing nucleotide triphosphate hydrolases"/>
    <property type="match status" value="1"/>
</dbReference>
<evidence type="ECO:0000313" key="6">
    <source>
        <dbReference type="EMBL" id="EGX48319.1"/>
    </source>
</evidence>
<dbReference type="STRING" id="756982.G1XF59"/>
<proteinExistence type="predicted"/>
<keyword evidence="1" id="KW-0677">Repeat</keyword>
<feature type="repeat" description="ANK" evidence="3">
    <location>
        <begin position="822"/>
        <end position="854"/>
    </location>
</feature>
<feature type="repeat" description="ANK" evidence="3">
    <location>
        <begin position="789"/>
        <end position="821"/>
    </location>
</feature>
<evidence type="ECO:0000256" key="1">
    <source>
        <dbReference type="ARBA" id="ARBA00022737"/>
    </source>
</evidence>